<evidence type="ECO:0000259" key="8">
    <source>
        <dbReference type="PROSITE" id="PS51093"/>
    </source>
</evidence>
<dbReference type="SUPFAM" id="SSF51261">
    <property type="entry name" value="Duplicated hybrid motif"/>
    <property type="match status" value="1"/>
</dbReference>
<comment type="subcellular location">
    <subcellularLocation>
        <location evidence="1">Cytoplasm</location>
    </subcellularLocation>
</comment>
<evidence type="ECO:0000256" key="6">
    <source>
        <dbReference type="ARBA" id="ARBA00022777"/>
    </source>
</evidence>
<dbReference type="PROSITE" id="PS51093">
    <property type="entry name" value="PTS_EIIA_TYPE_1"/>
    <property type="match status" value="1"/>
</dbReference>
<dbReference type="InterPro" id="IPR050890">
    <property type="entry name" value="PTS_EIIA_component"/>
</dbReference>
<reference evidence="9 10" key="1">
    <citation type="journal article" date="2011" name="J. Bacteriol.">
        <title>Complete genome sequences of two hemotropic Mycoplasmas, Mycoplasma haemofelis strain Ohio2 and Mycoplasma suis strain Illinois.</title>
        <authorList>
            <person name="Messick J.B."/>
            <person name="Santos A.P."/>
            <person name="Guimaraes A.M."/>
        </authorList>
    </citation>
    <scope>NUCLEOTIDE SEQUENCE [LARGE SCALE GENOMIC DNA]</scope>
    <source>
        <strain evidence="9 10">Illinois</strain>
    </source>
</reference>
<dbReference type="GO" id="GO:0016301">
    <property type="term" value="F:kinase activity"/>
    <property type="evidence" value="ECO:0007669"/>
    <property type="project" value="UniProtKB-KW"/>
</dbReference>
<evidence type="ECO:0000313" key="9">
    <source>
        <dbReference type="EMBL" id="ADX97561.1"/>
    </source>
</evidence>
<evidence type="ECO:0000256" key="1">
    <source>
        <dbReference type="ARBA" id="ARBA00004496"/>
    </source>
</evidence>
<accession>F0QPZ1</accession>
<feature type="domain" description="PTS EIIA type-1" evidence="8">
    <location>
        <begin position="35"/>
        <end position="151"/>
    </location>
</feature>
<dbReference type="HOGENOM" id="CLU_012312_5_1_14"/>
<feature type="compositionally biased region" description="Basic and acidic residues" evidence="7">
    <location>
        <begin position="142"/>
        <end position="159"/>
    </location>
</feature>
<dbReference type="EC" id="2.7.1.69" evidence="9"/>
<dbReference type="PANTHER" id="PTHR45008">
    <property type="entry name" value="PTS SYSTEM GLUCOSE-SPECIFIC EIIA COMPONENT"/>
    <property type="match status" value="1"/>
</dbReference>
<keyword evidence="3" id="KW-0762">Sugar transport</keyword>
<keyword evidence="2" id="KW-0813">Transport</keyword>
<dbReference type="STRING" id="768700.MSU_0011"/>
<gene>
    <name evidence="9" type="ordered locus">MSU_0011</name>
</gene>
<dbReference type="InterPro" id="IPR001127">
    <property type="entry name" value="PTS_EIIA_1_perm"/>
</dbReference>
<dbReference type="GO" id="GO:0009401">
    <property type="term" value="P:phosphoenolpyruvate-dependent sugar phosphotransferase system"/>
    <property type="evidence" value="ECO:0007669"/>
    <property type="project" value="UniProtKB-KW"/>
</dbReference>
<evidence type="ECO:0000256" key="5">
    <source>
        <dbReference type="ARBA" id="ARBA00022683"/>
    </source>
</evidence>
<dbReference type="Proteomes" id="UP000007484">
    <property type="component" value="Chromosome"/>
</dbReference>
<dbReference type="GO" id="GO:0005737">
    <property type="term" value="C:cytoplasm"/>
    <property type="evidence" value="ECO:0007669"/>
    <property type="project" value="UniProtKB-SubCell"/>
</dbReference>
<keyword evidence="5" id="KW-0598">Phosphotransferase system</keyword>
<sequence length="199" mass="22067">MFGFFKKKKVDDESNVINVYSPIDGFVVSQKKIPDEGFSEGYMGLGVGLRPRTFQTGEEKKLEVVAPLGGKLEVVFKTGHAYIIRENKHNLAVMLHLGINTVEISQDKGAFVTELKQGQDINELEPLCTMNLDVIHEIMKTEREKPASPEEDMEGKKTSDVSALLVQSENLEGKTVVPVKKDGEPVSKGEVILKIIPEK</sequence>
<dbReference type="Pfam" id="PF00358">
    <property type="entry name" value="PTS_EIIA_1"/>
    <property type="match status" value="1"/>
</dbReference>
<dbReference type="InterPro" id="IPR011055">
    <property type="entry name" value="Dup_hybrid_motif"/>
</dbReference>
<dbReference type="PANTHER" id="PTHR45008:SF1">
    <property type="entry name" value="PTS SYSTEM GLUCOSE-SPECIFIC EIIA COMPONENT"/>
    <property type="match status" value="1"/>
</dbReference>
<keyword evidence="10" id="KW-1185">Reference proteome</keyword>
<name>F0QPZ1_MYCSL</name>
<proteinExistence type="predicted"/>
<organism evidence="9 10">
    <name type="scientific">Mycoplasma suis (strain Illinois)</name>
    <dbReference type="NCBI Taxonomy" id="768700"/>
    <lineage>
        <taxon>Bacteria</taxon>
        <taxon>Bacillati</taxon>
        <taxon>Mycoplasmatota</taxon>
        <taxon>Mollicutes</taxon>
        <taxon>Mycoplasmataceae</taxon>
        <taxon>Mycoplasma</taxon>
    </lineage>
</organism>
<dbReference type="KEGG" id="mss:MSU_0011"/>
<feature type="region of interest" description="Disordered" evidence="7">
    <location>
        <begin position="142"/>
        <end position="161"/>
    </location>
</feature>
<keyword evidence="6" id="KW-0418">Kinase</keyword>
<keyword evidence="4 9" id="KW-0808">Transferase</keyword>
<dbReference type="RefSeq" id="WP_013608718.1">
    <property type="nucleotide sequence ID" value="NC_015155.1"/>
</dbReference>
<evidence type="ECO:0000256" key="4">
    <source>
        <dbReference type="ARBA" id="ARBA00022679"/>
    </source>
</evidence>
<dbReference type="Gene3D" id="2.70.70.10">
    <property type="entry name" value="Glucose Permease (Domain IIA)"/>
    <property type="match status" value="1"/>
</dbReference>
<dbReference type="AlphaFoldDB" id="F0QPZ1"/>
<dbReference type="EMBL" id="CP002525">
    <property type="protein sequence ID" value="ADX97561.1"/>
    <property type="molecule type" value="Genomic_DNA"/>
</dbReference>
<protein>
    <submittedName>
        <fullName evidence="9">Phosphoenolpyruvate-dependent sugar phosphotransferase system, EIIA component</fullName>
        <ecNumber evidence="9">2.7.1.69</ecNumber>
    </submittedName>
</protein>
<evidence type="ECO:0000256" key="7">
    <source>
        <dbReference type="SAM" id="MobiDB-lite"/>
    </source>
</evidence>
<keyword evidence="9" id="KW-0670">Pyruvate</keyword>
<evidence type="ECO:0000313" key="10">
    <source>
        <dbReference type="Proteomes" id="UP000007484"/>
    </source>
</evidence>
<evidence type="ECO:0000256" key="2">
    <source>
        <dbReference type="ARBA" id="ARBA00022448"/>
    </source>
</evidence>
<evidence type="ECO:0000256" key="3">
    <source>
        <dbReference type="ARBA" id="ARBA00022597"/>
    </source>
</evidence>